<evidence type="ECO:0000313" key="8">
    <source>
        <dbReference type="Proteomes" id="UP000230790"/>
    </source>
</evidence>
<dbReference type="Pfam" id="PF02653">
    <property type="entry name" value="BPD_transp_2"/>
    <property type="match status" value="1"/>
</dbReference>
<feature type="transmembrane region" description="Helical" evidence="6">
    <location>
        <begin position="116"/>
        <end position="139"/>
    </location>
</feature>
<keyword evidence="4 6" id="KW-1133">Transmembrane helix</keyword>
<accession>A0A2M8QH18</accession>
<feature type="transmembrane region" description="Helical" evidence="6">
    <location>
        <begin position="239"/>
        <end position="262"/>
    </location>
</feature>
<feature type="transmembrane region" description="Helical" evidence="6">
    <location>
        <begin position="90"/>
        <end position="110"/>
    </location>
</feature>
<dbReference type="EMBL" id="PGTN01000001">
    <property type="protein sequence ID" value="PJF49064.1"/>
    <property type="molecule type" value="Genomic_DNA"/>
</dbReference>
<proteinExistence type="predicted"/>
<dbReference type="PANTHER" id="PTHR32196">
    <property type="entry name" value="ABC TRANSPORTER PERMEASE PROTEIN YPHD-RELATED-RELATED"/>
    <property type="match status" value="1"/>
</dbReference>
<feature type="transmembrane region" description="Helical" evidence="6">
    <location>
        <begin position="293"/>
        <end position="312"/>
    </location>
</feature>
<gene>
    <name evidence="7" type="ORF">CUN48_00165</name>
</gene>
<feature type="transmembrane region" description="Helical" evidence="6">
    <location>
        <begin position="318"/>
        <end position="337"/>
    </location>
</feature>
<evidence type="ECO:0000256" key="1">
    <source>
        <dbReference type="ARBA" id="ARBA00004651"/>
    </source>
</evidence>
<evidence type="ECO:0000313" key="7">
    <source>
        <dbReference type="EMBL" id="PJF49064.1"/>
    </source>
</evidence>
<dbReference type="InterPro" id="IPR001851">
    <property type="entry name" value="ABC_transp_permease"/>
</dbReference>
<sequence length="342" mass="35155">MSTNVAVESKAAKAAAQQPSLLRRIIQRPETSIVLVLLTLSLVLSQSSSAFLTSDNIFNILRNNADIAIAALGVTMVILAGGIDLSIGSTMAFSGLIAAMAVSLGGTTAYQLPSFGLPPAIAFALGVLAGATVGLINGLLVVRLKVVPFIATLGMLGVVRGLVVGLTSGQTVRNFPIEFVALGQGYIGPVPTPVIFLLILAIIVAVFLSYHVWGTYIYAIGGNETSALLTGLPVNRVKLLTYVLSGALAGVGGVLVVARLGVSAPTQALGYELFVIAAAVIGGVSLSGGRGTVLGAVLGAILIGVLNNALVLLRVESYWQQAFTGGIILLSALIDRLRQRRT</sequence>
<name>A0A2M8QH18_9CHLR</name>
<keyword evidence="2" id="KW-1003">Cell membrane</keyword>
<feature type="transmembrane region" description="Helical" evidence="6">
    <location>
        <begin position="146"/>
        <end position="166"/>
    </location>
</feature>
<feature type="transmembrane region" description="Helical" evidence="6">
    <location>
        <begin position="268"/>
        <end position="286"/>
    </location>
</feature>
<keyword evidence="3 6" id="KW-0812">Transmembrane</keyword>
<dbReference type="PANTHER" id="PTHR32196:SF72">
    <property type="entry name" value="RIBOSE IMPORT PERMEASE PROTEIN RBSC"/>
    <property type="match status" value="1"/>
</dbReference>
<comment type="subcellular location">
    <subcellularLocation>
        <location evidence="1">Cell membrane</location>
        <topology evidence="1">Multi-pass membrane protein</topology>
    </subcellularLocation>
</comment>
<dbReference type="AlphaFoldDB" id="A0A2M8QH18"/>
<keyword evidence="5 6" id="KW-0472">Membrane</keyword>
<dbReference type="Proteomes" id="UP000230790">
    <property type="component" value="Unassembled WGS sequence"/>
</dbReference>
<evidence type="ECO:0000256" key="6">
    <source>
        <dbReference type="SAM" id="Phobius"/>
    </source>
</evidence>
<protein>
    <submittedName>
        <fullName evidence="7">Ribose ABC transporter permease</fullName>
    </submittedName>
</protein>
<feature type="transmembrane region" description="Helical" evidence="6">
    <location>
        <begin position="194"/>
        <end position="218"/>
    </location>
</feature>
<evidence type="ECO:0000256" key="3">
    <source>
        <dbReference type="ARBA" id="ARBA00022692"/>
    </source>
</evidence>
<comment type="caution">
    <text evidence="7">The sequence shown here is derived from an EMBL/GenBank/DDBJ whole genome shotgun (WGS) entry which is preliminary data.</text>
</comment>
<evidence type="ECO:0000256" key="5">
    <source>
        <dbReference type="ARBA" id="ARBA00023136"/>
    </source>
</evidence>
<feature type="transmembrane region" description="Helical" evidence="6">
    <location>
        <begin position="33"/>
        <end position="53"/>
    </location>
</feature>
<evidence type="ECO:0000256" key="4">
    <source>
        <dbReference type="ARBA" id="ARBA00022989"/>
    </source>
</evidence>
<dbReference type="GO" id="GO:0022857">
    <property type="term" value="F:transmembrane transporter activity"/>
    <property type="evidence" value="ECO:0007669"/>
    <property type="project" value="InterPro"/>
</dbReference>
<dbReference type="GO" id="GO:0005886">
    <property type="term" value="C:plasma membrane"/>
    <property type="evidence" value="ECO:0007669"/>
    <property type="project" value="UniProtKB-SubCell"/>
</dbReference>
<dbReference type="CDD" id="cd06579">
    <property type="entry name" value="TM_PBP1_transp_AraH_like"/>
    <property type="match status" value="1"/>
</dbReference>
<feature type="transmembrane region" description="Helical" evidence="6">
    <location>
        <begin position="65"/>
        <end position="83"/>
    </location>
</feature>
<organism evidence="7 8">
    <name type="scientific">Candidatus Thermofonsia Clade 3 bacterium</name>
    <dbReference type="NCBI Taxonomy" id="2364212"/>
    <lineage>
        <taxon>Bacteria</taxon>
        <taxon>Bacillati</taxon>
        <taxon>Chloroflexota</taxon>
        <taxon>Candidatus Thermofontia</taxon>
        <taxon>Candidatus Thermofonsia Clade 3</taxon>
    </lineage>
</organism>
<reference evidence="7 8" key="1">
    <citation type="submission" date="2017-11" db="EMBL/GenBank/DDBJ databases">
        <title>Evolution of Phototrophy in the Chloroflexi Phylum Driven by Horizontal Gene Transfer.</title>
        <authorList>
            <person name="Ward L.M."/>
            <person name="Hemp J."/>
            <person name="Shih P.M."/>
            <person name="Mcglynn S.E."/>
            <person name="Fischer W."/>
        </authorList>
    </citation>
    <scope>NUCLEOTIDE SEQUENCE [LARGE SCALE GENOMIC DNA]</scope>
    <source>
        <strain evidence="7">JP3_7</strain>
    </source>
</reference>
<evidence type="ECO:0000256" key="2">
    <source>
        <dbReference type="ARBA" id="ARBA00022475"/>
    </source>
</evidence>